<feature type="domain" description="HipA-like kinase" evidence="1">
    <location>
        <begin position="14"/>
        <end position="251"/>
    </location>
</feature>
<comment type="caution">
    <text evidence="2">The sequence shown here is derived from an EMBL/GenBank/DDBJ whole genome shotgun (WGS) entry which is preliminary data.</text>
</comment>
<evidence type="ECO:0000313" key="3">
    <source>
        <dbReference type="Proteomes" id="UP001519924"/>
    </source>
</evidence>
<organism evidence="2 3">
    <name type="scientific">Caldovatus aquaticus</name>
    <dbReference type="NCBI Taxonomy" id="2865671"/>
    <lineage>
        <taxon>Bacteria</taxon>
        <taxon>Pseudomonadati</taxon>
        <taxon>Pseudomonadota</taxon>
        <taxon>Alphaproteobacteria</taxon>
        <taxon>Acetobacterales</taxon>
        <taxon>Roseomonadaceae</taxon>
        <taxon>Caldovatus</taxon>
    </lineage>
</organism>
<dbReference type="EMBL" id="JAHZUY010000037">
    <property type="protein sequence ID" value="MBW8270346.1"/>
    <property type="molecule type" value="Genomic_DNA"/>
</dbReference>
<keyword evidence="3" id="KW-1185">Reference proteome</keyword>
<dbReference type="InterPro" id="IPR046748">
    <property type="entry name" value="HipA_2"/>
</dbReference>
<proteinExistence type="predicted"/>
<protein>
    <recommendedName>
        <fullName evidence="1">HipA-like kinase domain-containing protein</fullName>
    </recommendedName>
</protein>
<reference evidence="2 3" key="1">
    <citation type="submission" date="2021-08" db="EMBL/GenBank/DDBJ databases">
        <title>Caldovatus sediminis gen. nov., sp. nov., a moderately thermophilic bacterium isolated from a hot spring.</title>
        <authorList>
            <person name="Hu C.-J."/>
            <person name="Li W.-J."/>
            <person name="Xian W.-D."/>
        </authorList>
    </citation>
    <scope>NUCLEOTIDE SEQUENCE [LARGE SCALE GENOMIC DNA]</scope>
    <source>
        <strain evidence="2 3">SYSU G05006</strain>
    </source>
</reference>
<accession>A0ABS7F407</accession>
<evidence type="ECO:0000259" key="1">
    <source>
        <dbReference type="Pfam" id="PF20613"/>
    </source>
</evidence>
<name>A0ABS7F407_9PROT</name>
<dbReference type="Pfam" id="PF20613">
    <property type="entry name" value="HipA_2"/>
    <property type="match status" value="1"/>
</dbReference>
<gene>
    <name evidence="2" type="ORF">K1J50_12730</name>
</gene>
<dbReference type="Proteomes" id="UP001519924">
    <property type="component" value="Unassembled WGS sequence"/>
</dbReference>
<dbReference type="RefSeq" id="WP_220118089.1">
    <property type="nucleotide sequence ID" value="NZ_JAHZUY010000037.1"/>
</dbReference>
<sequence>MTVLRRVVATQFDRPARTGRTRPLFLTCRDAAGEEVEVIAKLSARCDQGVVNLAREAIAACLAGDLGLPVPEPVLVDLPPDWIASVTEAETRAALAASLPVAFGSKQVGPQFSTWKPETRLTPAMLPLALAIFVFDALTANPDRRAENPNCLVRGEELRIYDHEMAFTHHMVIPRLEPWRPGALQDLTAPGRHIFRDRLRGAVLDFAPVRAAWAALPDAAVEGYGKALPAEWAGAAREAGQAIRMIKDIRDRMEDCLTEIARVLA</sequence>
<evidence type="ECO:0000313" key="2">
    <source>
        <dbReference type="EMBL" id="MBW8270346.1"/>
    </source>
</evidence>